<accession>A0A0K1Q537</accession>
<dbReference type="KEGG" id="llu:AKJ09_07492"/>
<protein>
    <recommendedName>
        <fullName evidence="2">Capsule synthesis protein CapA domain-containing protein</fullName>
    </recommendedName>
</protein>
<dbReference type="SUPFAM" id="SSF56300">
    <property type="entry name" value="Metallo-dependent phosphatases"/>
    <property type="match status" value="1"/>
</dbReference>
<proteinExistence type="predicted"/>
<dbReference type="SMART" id="SM00854">
    <property type="entry name" value="PGA_cap"/>
    <property type="match status" value="1"/>
</dbReference>
<feature type="signal peptide" evidence="1">
    <location>
        <begin position="1"/>
        <end position="22"/>
    </location>
</feature>
<reference evidence="3 4" key="1">
    <citation type="submission" date="2015-08" db="EMBL/GenBank/DDBJ databases">
        <authorList>
            <person name="Babu N.S."/>
            <person name="Beckwith C.J."/>
            <person name="Beseler K.G."/>
            <person name="Brison A."/>
            <person name="Carone J.V."/>
            <person name="Caskin T.P."/>
            <person name="Diamond M."/>
            <person name="Durham M.E."/>
            <person name="Foxe J.M."/>
            <person name="Go M."/>
            <person name="Henderson B.A."/>
            <person name="Jones I.B."/>
            <person name="McGettigan J.A."/>
            <person name="Micheletti S.J."/>
            <person name="Nasrallah M.E."/>
            <person name="Ortiz D."/>
            <person name="Piller C.R."/>
            <person name="Privatt S.R."/>
            <person name="Schneider S.L."/>
            <person name="Sharp S."/>
            <person name="Smith T.C."/>
            <person name="Stanton J.D."/>
            <person name="Ullery H.E."/>
            <person name="Wilson R.J."/>
            <person name="Serrano M.G."/>
            <person name="Buck G."/>
            <person name="Lee V."/>
            <person name="Wang Y."/>
            <person name="Carvalho R."/>
            <person name="Voegtly L."/>
            <person name="Shi R."/>
            <person name="Duckworth R."/>
            <person name="Johnson A."/>
            <person name="Loviza R."/>
            <person name="Walstead R."/>
            <person name="Shah Z."/>
            <person name="Kiflezghi M."/>
            <person name="Wade K."/>
            <person name="Ball S.L."/>
            <person name="Bradley K.W."/>
            <person name="Asai D.J."/>
            <person name="Bowman C.A."/>
            <person name="Russell D.A."/>
            <person name="Pope W.H."/>
            <person name="Jacobs-Sera D."/>
            <person name="Hendrix R.W."/>
            <person name="Hatfull G.F."/>
        </authorList>
    </citation>
    <scope>NUCLEOTIDE SEQUENCE [LARGE SCALE GENOMIC DNA]</scope>
    <source>
        <strain evidence="3 4">DSM 27648</strain>
    </source>
</reference>
<organism evidence="3 4">
    <name type="scientific">Labilithrix luteola</name>
    <dbReference type="NCBI Taxonomy" id="1391654"/>
    <lineage>
        <taxon>Bacteria</taxon>
        <taxon>Pseudomonadati</taxon>
        <taxon>Myxococcota</taxon>
        <taxon>Polyangia</taxon>
        <taxon>Polyangiales</taxon>
        <taxon>Labilitrichaceae</taxon>
        <taxon>Labilithrix</taxon>
    </lineage>
</organism>
<dbReference type="PROSITE" id="PS51257">
    <property type="entry name" value="PROKAR_LIPOPROTEIN"/>
    <property type="match status" value="1"/>
</dbReference>
<feature type="domain" description="Capsule synthesis protein CapA" evidence="2">
    <location>
        <begin position="76"/>
        <end position="338"/>
    </location>
</feature>
<dbReference type="STRING" id="1391654.AKJ09_07492"/>
<keyword evidence="4" id="KW-1185">Reference proteome</keyword>
<gene>
    <name evidence="3" type="ORF">AKJ09_07492</name>
</gene>
<dbReference type="InterPro" id="IPR019079">
    <property type="entry name" value="Capsule_synth_CapA"/>
</dbReference>
<feature type="chain" id="PRO_5005466887" description="Capsule synthesis protein CapA domain-containing protein" evidence="1">
    <location>
        <begin position="23"/>
        <end position="403"/>
    </location>
</feature>
<evidence type="ECO:0000259" key="2">
    <source>
        <dbReference type="SMART" id="SM00854"/>
    </source>
</evidence>
<evidence type="ECO:0000256" key="1">
    <source>
        <dbReference type="SAM" id="SignalP"/>
    </source>
</evidence>
<dbReference type="Proteomes" id="UP000064967">
    <property type="component" value="Chromosome"/>
</dbReference>
<name>A0A0K1Q537_9BACT</name>
<dbReference type="OrthoDB" id="9810718at2"/>
<dbReference type="InterPro" id="IPR029052">
    <property type="entry name" value="Metallo-depent_PP-like"/>
</dbReference>
<dbReference type="AlphaFoldDB" id="A0A0K1Q537"/>
<evidence type="ECO:0000313" key="4">
    <source>
        <dbReference type="Proteomes" id="UP000064967"/>
    </source>
</evidence>
<sequence>MSDRARALSSVALLLATMTLFAGCSSSESTDEDLGETSGSENAVVAITEPDETAPASALAPASLDASDASLKGLLDIRGVGDAAWSNTHEQVPLDAQYGAALDRFDRTRTAYRGDLSYINWETVVGNGCSQFSSVYTPGKSYAFVSRPENLGQLEERGFNLIGLSNNHTRDCYASTDTALRGEDASPDMTARSIEKLGDVGFLWAGVSSSADADDLDKARVRTFNIKGRNVRVAFGSLYMGRPKCPRATCSGDRRALFESLRDADADVRILALHSMAAADQDELVRAGVEFVKSYGGDVVFGSGPHVWKPVRVVRKNASFRGGTGVVFESLGNFLHPSLGAQTKNFIGRALYDLETKTLRQVQVLPVANAGRDVRWSSVNGGSLESNLRWTAAPHGVYANVKR</sequence>
<dbReference type="RefSeq" id="WP_146652044.1">
    <property type="nucleotide sequence ID" value="NZ_CP012333.1"/>
</dbReference>
<dbReference type="Pfam" id="PF09587">
    <property type="entry name" value="PGA_cap"/>
    <property type="match status" value="1"/>
</dbReference>
<keyword evidence="1" id="KW-0732">Signal</keyword>
<evidence type="ECO:0000313" key="3">
    <source>
        <dbReference type="EMBL" id="AKV00829.1"/>
    </source>
</evidence>
<dbReference type="EMBL" id="CP012333">
    <property type="protein sequence ID" value="AKV00829.1"/>
    <property type="molecule type" value="Genomic_DNA"/>
</dbReference>